<gene>
    <name evidence="2" type="ORF">Tci_517086</name>
</gene>
<keyword evidence="2" id="KW-0548">Nucleotidyltransferase</keyword>
<reference evidence="2" key="1">
    <citation type="journal article" date="2019" name="Sci. Rep.">
        <title>Draft genome of Tanacetum cinerariifolium, the natural source of mosquito coil.</title>
        <authorList>
            <person name="Yamashiro T."/>
            <person name="Shiraishi A."/>
            <person name="Satake H."/>
            <person name="Nakayama K."/>
        </authorList>
    </citation>
    <scope>NUCLEOTIDE SEQUENCE</scope>
</reference>
<dbReference type="GO" id="GO:0003964">
    <property type="term" value="F:RNA-directed DNA polymerase activity"/>
    <property type="evidence" value="ECO:0007669"/>
    <property type="project" value="UniProtKB-KW"/>
</dbReference>
<feature type="region of interest" description="Disordered" evidence="1">
    <location>
        <begin position="49"/>
        <end position="74"/>
    </location>
</feature>
<name>A0A699IGK2_TANCI</name>
<keyword evidence="2" id="KW-0808">Transferase</keyword>
<sequence length="340" mass="38765">MKSQKLTNSFVKETFVDLKTQLKIVAKNHHASIQNLKTKFDKLVDKQSGRPFGSLSSNTQPNLRGSNFKVYQPPQARNEHVNAVFIRSGKLYNPPDNLSDQQNNLENPINFDSDDKDDEPTPKTQPIKPVKETQQSSSHLGTTFLHTADVVIRVKQKQLNLIVGTEQMIFNIHSVMKHSYSNDYTCFSINVIDEILEEDFDALLDEGSKILHSIEGSLLKEEIFAEFDEFMAMTADENSESESGIKEPPFEKITINTDYKIKTSLEGPPLDLELQPLLDNLEYVFLEEPSFIHVIISSKLSTQNKDKLVSVLKTIRKPFLGKRKIFLVSAYHVVNTRYNF</sequence>
<accession>A0A699IGK2</accession>
<keyword evidence="2" id="KW-0695">RNA-directed DNA polymerase</keyword>
<dbReference type="AlphaFoldDB" id="A0A699IGK2"/>
<comment type="caution">
    <text evidence="2">The sequence shown here is derived from an EMBL/GenBank/DDBJ whole genome shotgun (WGS) entry which is preliminary data.</text>
</comment>
<protein>
    <submittedName>
        <fullName evidence="2">Reverse transcriptase domain-containing protein</fullName>
    </submittedName>
</protein>
<evidence type="ECO:0000313" key="2">
    <source>
        <dbReference type="EMBL" id="GEZ45113.1"/>
    </source>
</evidence>
<evidence type="ECO:0000256" key="1">
    <source>
        <dbReference type="SAM" id="MobiDB-lite"/>
    </source>
</evidence>
<organism evidence="2">
    <name type="scientific">Tanacetum cinerariifolium</name>
    <name type="common">Dalmatian daisy</name>
    <name type="synonym">Chrysanthemum cinerariifolium</name>
    <dbReference type="NCBI Taxonomy" id="118510"/>
    <lineage>
        <taxon>Eukaryota</taxon>
        <taxon>Viridiplantae</taxon>
        <taxon>Streptophyta</taxon>
        <taxon>Embryophyta</taxon>
        <taxon>Tracheophyta</taxon>
        <taxon>Spermatophyta</taxon>
        <taxon>Magnoliopsida</taxon>
        <taxon>eudicotyledons</taxon>
        <taxon>Gunneridae</taxon>
        <taxon>Pentapetalae</taxon>
        <taxon>asterids</taxon>
        <taxon>campanulids</taxon>
        <taxon>Asterales</taxon>
        <taxon>Asteraceae</taxon>
        <taxon>Asteroideae</taxon>
        <taxon>Anthemideae</taxon>
        <taxon>Anthemidinae</taxon>
        <taxon>Tanacetum</taxon>
    </lineage>
</organism>
<feature type="region of interest" description="Disordered" evidence="1">
    <location>
        <begin position="92"/>
        <end position="138"/>
    </location>
</feature>
<proteinExistence type="predicted"/>
<feature type="compositionally biased region" description="Polar residues" evidence="1">
    <location>
        <begin position="96"/>
        <end position="107"/>
    </location>
</feature>
<dbReference type="EMBL" id="BKCJ010280478">
    <property type="protein sequence ID" value="GEZ45113.1"/>
    <property type="molecule type" value="Genomic_DNA"/>
</dbReference>
<feature type="compositionally biased region" description="Polar residues" evidence="1">
    <location>
        <begin position="54"/>
        <end position="65"/>
    </location>
</feature>